<name>A0ABU3ZYP0_9SPHN</name>
<proteinExistence type="predicted"/>
<dbReference type="Gene3D" id="1.20.120.450">
    <property type="entry name" value="dinb family like domain"/>
    <property type="match status" value="1"/>
</dbReference>
<protein>
    <submittedName>
        <fullName evidence="1">DUF1993 domain-containing protein</fullName>
    </submittedName>
</protein>
<sequence length="188" mass="20423">MTLTTLLVPTYVQMLEALSRWLAKAQAQLPGDAADVLLTARLAPDMFPLATQIRFACVQAQEGLYRLRGEEFPPQLTDLLDEGRNAGDHPGTMADAQARLAETIALVKALAADMATDDPHQPIAHALPIGLVFDLSADQYARDWAIPPFYFHVMTAYALLRQAGVELGKADYVAHMLPFARPGTLPAG</sequence>
<dbReference type="EMBL" id="JAPTHD010000005">
    <property type="protein sequence ID" value="MDV5824641.1"/>
    <property type="molecule type" value="Genomic_DNA"/>
</dbReference>
<keyword evidence="2" id="KW-1185">Reference proteome</keyword>
<gene>
    <name evidence="1" type="ORF">O0R41_13640</name>
</gene>
<dbReference type="PANTHER" id="PTHR36922">
    <property type="entry name" value="BLL2446 PROTEIN"/>
    <property type="match status" value="1"/>
</dbReference>
<comment type="caution">
    <text evidence="1">The sequence shown here is derived from an EMBL/GenBank/DDBJ whole genome shotgun (WGS) entry which is preliminary data.</text>
</comment>
<dbReference type="Pfam" id="PF09351">
    <property type="entry name" value="DUF1993"/>
    <property type="match status" value="1"/>
</dbReference>
<reference evidence="2" key="1">
    <citation type="journal article" date="2022" name="J Environ Chem Eng">
        <title>Biodegradation of petroleum oil using a constructed nonpathogenic and heavy metal-tolerant bacterial consortium isolated from marine sponges.</title>
        <authorList>
            <person name="Dechsakulwatana C."/>
            <person name="Rungsihiranrut A."/>
            <person name="Muangchinda C."/>
            <person name="Ningthoujam R."/>
            <person name="Klankeo P."/>
            <person name="Pinyakong O."/>
        </authorList>
    </citation>
    <scope>NUCLEOTIDE SEQUENCE [LARGE SCALE GENOMIC DNA]</scope>
    <source>
        <strain evidence="2">MO2-4</strain>
    </source>
</reference>
<dbReference type="SUPFAM" id="SSF109854">
    <property type="entry name" value="DinB/YfiT-like putative metalloenzymes"/>
    <property type="match status" value="1"/>
</dbReference>
<dbReference type="InterPro" id="IPR034660">
    <property type="entry name" value="DinB/YfiT-like"/>
</dbReference>
<organism evidence="1 2">
    <name type="scientific">Sphingobium naphthae</name>
    <dbReference type="NCBI Taxonomy" id="1886786"/>
    <lineage>
        <taxon>Bacteria</taxon>
        <taxon>Pseudomonadati</taxon>
        <taxon>Pseudomonadota</taxon>
        <taxon>Alphaproteobacteria</taxon>
        <taxon>Sphingomonadales</taxon>
        <taxon>Sphingomonadaceae</taxon>
        <taxon>Sphingobium</taxon>
    </lineage>
</organism>
<dbReference type="InterPro" id="IPR018531">
    <property type="entry name" value="DUF1993"/>
</dbReference>
<evidence type="ECO:0000313" key="1">
    <source>
        <dbReference type="EMBL" id="MDV5824641.1"/>
    </source>
</evidence>
<accession>A0ABU3ZYP0</accession>
<evidence type="ECO:0000313" key="2">
    <source>
        <dbReference type="Proteomes" id="UP001185984"/>
    </source>
</evidence>
<dbReference type="PANTHER" id="PTHR36922:SF1">
    <property type="entry name" value="DUF1993 DOMAIN-CONTAINING PROTEIN"/>
    <property type="match status" value="1"/>
</dbReference>
<dbReference type="RefSeq" id="WP_317517312.1">
    <property type="nucleotide sequence ID" value="NZ_JAPTHD010000005.1"/>
</dbReference>
<dbReference type="Proteomes" id="UP001185984">
    <property type="component" value="Unassembled WGS sequence"/>
</dbReference>